<keyword evidence="3" id="KW-1185">Reference proteome</keyword>
<dbReference type="Proteomes" id="UP000494117">
    <property type="component" value="Unassembled WGS sequence"/>
</dbReference>
<dbReference type="AlphaFoldDB" id="A0A6S7CU83"/>
<dbReference type="EMBL" id="CADILG010000015">
    <property type="protein sequence ID" value="CAB3865652.1"/>
    <property type="molecule type" value="Genomic_DNA"/>
</dbReference>
<evidence type="ECO:0000256" key="1">
    <source>
        <dbReference type="SAM" id="MobiDB-lite"/>
    </source>
</evidence>
<evidence type="ECO:0008006" key="4">
    <source>
        <dbReference type="Google" id="ProtNLM"/>
    </source>
</evidence>
<evidence type="ECO:0000313" key="3">
    <source>
        <dbReference type="Proteomes" id="UP000494117"/>
    </source>
</evidence>
<name>A0A6S7CU83_9BURK</name>
<evidence type="ECO:0000313" key="2">
    <source>
        <dbReference type="EMBL" id="CAB3865652.1"/>
    </source>
</evidence>
<reference evidence="2 3" key="1">
    <citation type="submission" date="2020-04" db="EMBL/GenBank/DDBJ databases">
        <authorList>
            <person name="De Canck E."/>
        </authorList>
    </citation>
    <scope>NUCLEOTIDE SEQUENCE [LARGE SCALE GENOMIC DNA]</scope>
    <source>
        <strain evidence="2 3">LMG 26858</strain>
    </source>
</reference>
<gene>
    <name evidence="2" type="ORF">LMG26858_02457</name>
</gene>
<organism evidence="2 3">
    <name type="scientific">Achromobacter anxifer</name>
    <dbReference type="NCBI Taxonomy" id="1287737"/>
    <lineage>
        <taxon>Bacteria</taxon>
        <taxon>Pseudomonadati</taxon>
        <taxon>Pseudomonadota</taxon>
        <taxon>Betaproteobacteria</taxon>
        <taxon>Burkholderiales</taxon>
        <taxon>Alcaligenaceae</taxon>
        <taxon>Achromobacter</taxon>
    </lineage>
</organism>
<dbReference type="RefSeq" id="WP_175207328.1">
    <property type="nucleotide sequence ID" value="NZ_CADILG010000015.1"/>
</dbReference>
<dbReference type="Gene3D" id="3.30.470.20">
    <property type="entry name" value="ATP-grasp fold, B domain"/>
    <property type="match status" value="1"/>
</dbReference>
<sequence>MGAKVSTVMSSRGASNRRGPPTDHAGPAAGRERRLDIHVFVSESGSLATGRAWERCVWRDARVLIAECPAPQLPVSVESALRIVAADVARDRGWQGMGTVAFALDDRSGVFRVLDAQAQAHTDSGTAVDDCDPVAAHALELRIDGCVDRRLPCTRLLVCGATRGEVLRRAYRALSEMPGPAGVDRAFLMNRIASRAYCSGLTGARLDQAVG</sequence>
<feature type="region of interest" description="Disordered" evidence="1">
    <location>
        <begin position="1"/>
        <end position="30"/>
    </location>
</feature>
<dbReference type="NCBIfam" id="NF046056">
    <property type="entry name" value="BPTD_3102_fam"/>
    <property type="match status" value="1"/>
</dbReference>
<proteinExistence type="predicted"/>
<protein>
    <recommendedName>
        <fullName evidence="4">Carbamoyl-phosphate synthetase large subunit-like ATP-binding domain-containing protein</fullName>
    </recommendedName>
</protein>
<accession>A0A6S7CU83</accession>